<keyword evidence="2" id="KW-0812">Transmembrane</keyword>
<evidence type="ECO:0000313" key="4">
    <source>
        <dbReference type="EMBL" id="KAL3810155.1"/>
    </source>
</evidence>
<feature type="domain" description="DUF7495" evidence="3">
    <location>
        <begin position="285"/>
        <end position="391"/>
    </location>
</feature>
<organism evidence="4 5">
    <name type="scientific">Cyclostephanos tholiformis</name>
    <dbReference type="NCBI Taxonomy" id="382380"/>
    <lineage>
        <taxon>Eukaryota</taxon>
        <taxon>Sar</taxon>
        <taxon>Stramenopiles</taxon>
        <taxon>Ochrophyta</taxon>
        <taxon>Bacillariophyta</taxon>
        <taxon>Coscinodiscophyceae</taxon>
        <taxon>Thalassiosirophycidae</taxon>
        <taxon>Stephanodiscales</taxon>
        <taxon>Stephanodiscaceae</taxon>
        <taxon>Cyclostephanos</taxon>
    </lineage>
</organism>
<keyword evidence="5" id="KW-1185">Reference proteome</keyword>
<feature type="region of interest" description="Disordered" evidence="1">
    <location>
        <begin position="130"/>
        <end position="179"/>
    </location>
</feature>
<dbReference type="AlphaFoldDB" id="A0ABD3RAY2"/>
<dbReference type="Pfam" id="PF24325">
    <property type="entry name" value="DUF7495"/>
    <property type="match status" value="7"/>
</dbReference>
<feature type="region of interest" description="Disordered" evidence="1">
    <location>
        <begin position="712"/>
        <end position="744"/>
    </location>
</feature>
<feature type="transmembrane region" description="Helical" evidence="2">
    <location>
        <begin position="93"/>
        <end position="111"/>
    </location>
</feature>
<keyword evidence="2" id="KW-0472">Membrane</keyword>
<feature type="domain" description="DUF7495" evidence="3">
    <location>
        <begin position="591"/>
        <end position="703"/>
    </location>
</feature>
<gene>
    <name evidence="4" type="ORF">ACHAXA_004271</name>
</gene>
<evidence type="ECO:0000313" key="5">
    <source>
        <dbReference type="Proteomes" id="UP001530377"/>
    </source>
</evidence>
<reference evidence="4 5" key="1">
    <citation type="submission" date="2024-10" db="EMBL/GenBank/DDBJ databases">
        <title>Updated reference genomes for cyclostephanoid diatoms.</title>
        <authorList>
            <person name="Roberts W.R."/>
            <person name="Alverson A.J."/>
        </authorList>
    </citation>
    <scope>NUCLEOTIDE SEQUENCE [LARGE SCALE GENOMIC DNA]</scope>
    <source>
        <strain evidence="4 5">AJA228-03</strain>
    </source>
</reference>
<feature type="compositionally biased region" description="Polar residues" evidence="1">
    <location>
        <begin position="717"/>
        <end position="737"/>
    </location>
</feature>
<evidence type="ECO:0000256" key="1">
    <source>
        <dbReference type="SAM" id="MobiDB-lite"/>
    </source>
</evidence>
<feature type="compositionally biased region" description="Gly residues" evidence="1">
    <location>
        <begin position="408"/>
        <end position="417"/>
    </location>
</feature>
<dbReference type="EMBL" id="JALLPB020000349">
    <property type="protein sequence ID" value="KAL3810155.1"/>
    <property type="molecule type" value="Genomic_DNA"/>
</dbReference>
<feature type="compositionally biased region" description="Gly residues" evidence="1">
    <location>
        <begin position="165"/>
        <end position="176"/>
    </location>
</feature>
<accession>A0ABD3RAY2</accession>
<protein>
    <recommendedName>
        <fullName evidence="3">DUF7495 domain-containing protein</fullName>
    </recommendedName>
</protein>
<evidence type="ECO:0000259" key="3">
    <source>
        <dbReference type="Pfam" id="PF24325"/>
    </source>
</evidence>
<feature type="domain" description="DUF7495" evidence="3">
    <location>
        <begin position="890"/>
        <end position="1009"/>
    </location>
</feature>
<feature type="domain" description="DUF7495" evidence="3">
    <location>
        <begin position="758"/>
        <end position="857"/>
    </location>
</feature>
<dbReference type="InterPro" id="IPR055918">
    <property type="entry name" value="DUF7495"/>
</dbReference>
<sequence length="1062" mass="115695">MIGYYGDLVVPDADFPKEVHEADARGGTGEVRGMMLRNFTTATPRSPFLGGDDKFSDFDEEVNGVMSMLGDTNHRKRGKYARSIIRSKRAKRGCLIIVASSILIGMIVGITKANRNRNLPDWEGLLAEERSKKGQEQHQSQGGVMEGKEDDYGHTDIASAVDSSGGSGGVGSGGGGGEHEETAASIILSDVLADAQSHSTVYNPGSMTVDHEFYIVMADKHHPVWFSRNADNYPGTNYEWAIKYCESIGRNERMVLCPYEAYCPAGPGNVPAGGHFKDEGGGHVQYSPMTYDEASAFCIREHPSGIGALCPFSVVCPIGPRRIPYGGVEVDHNATSLIQWTPLANSPNDWVMVGAGNDVCMTHVELNYENPLWGQTGEDSEEITRYLICCRNMTVSADSTTVPVIDSDGGGEGGGGTTATTASDTELWYDEGHIFEPVWYDRSSGWEGRTYDDASSFCANNHAGGVGELCEYEAVCPNGPRNTPIGGAFENYDENGMVSKSLVQWTAIGDSFNDWVMIGPGNDVCRTYMSVHYDNPIWGLTGKDSEEMTQAIVCCRKATASAASSQNETVASATSDSGTGGEVTTTQLYPVWYDRSTGWEGRTYDEAVSFCESLGSGEHQLCNYETYCPMGSGNAPFSGGLNETTWSESTWAPLGDAYNHWVQLGNLNEMVCTKFDSYTNENPSWGISGEASYKFTGYLMCCSDVDSTQQQTSDQSFNIQEGSSSQVVDSTEQQTSDQSASIEEASSSQIHVEFAPMAFNRSSGWMGQKYLDAIIFCASHDSMILCPFEVVCSSLDSVLEGVEAGWVPIIDSPNGWARVGHSTGICMRYNDIEPHPPEWGLTGLQSETITRTILCCDEPEGFGPEVDDQISQAMVLNAVEEIILNTMHPVWFGRDEGYHGTTHEEAALFCQTIGGMHLCPAEAYCPNGQSYDKPLFLQKDAFEGEQWAPYSNYTNDDVDVTNAYILVGTLSGDASSTCRKYEDLTNGMYPPWTEDDSHTDLKKHVLCCMNPDKLTNEEVVSTGMNSIWLDQSHGWKGGSYTDGEQFCDGLGGKKLCPYTACE</sequence>
<keyword evidence="2" id="KW-1133">Transmembrane helix</keyword>
<feature type="domain" description="DUF7495" evidence="3">
    <location>
        <begin position="225"/>
        <end position="281"/>
    </location>
</feature>
<evidence type="ECO:0000256" key="2">
    <source>
        <dbReference type="SAM" id="Phobius"/>
    </source>
</evidence>
<dbReference type="Proteomes" id="UP001530377">
    <property type="component" value="Unassembled WGS sequence"/>
</dbReference>
<feature type="region of interest" description="Disordered" evidence="1">
    <location>
        <begin position="402"/>
        <end position="421"/>
    </location>
</feature>
<comment type="caution">
    <text evidence="4">The sequence shown here is derived from an EMBL/GenBank/DDBJ whole genome shotgun (WGS) entry which is preliminary data.</text>
</comment>
<feature type="domain" description="DUF7495" evidence="3">
    <location>
        <begin position="438"/>
        <end position="556"/>
    </location>
</feature>
<name>A0ABD3RAY2_9STRA</name>
<proteinExistence type="predicted"/>
<feature type="domain" description="DUF7495" evidence="3">
    <location>
        <begin position="1028"/>
        <end position="1060"/>
    </location>
</feature>